<accession>A0A7T4UQK1</accession>
<gene>
    <name evidence="2" type="ORF">I6N98_01410</name>
</gene>
<dbReference type="KEGG" id="snan:I6N98_01410"/>
<name>A0A7T4UQK1_9GAMM</name>
<dbReference type="Proteomes" id="UP000596063">
    <property type="component" value="Chromosome"/>
</dbReference>
<keyword evidence="3" id="KW-1185">Reference proteome</keyword>
<evidence type="ECO:0000313" key="2">
    <source>
        <dbReference type="EMBL" id="QQD18562.1"/>
    </source>
</evidence>
<evidence type="ECO:0000313" key="3">
    <source>
        <dbReference type="Proteomes" id="UP000596063"/>
    </source>
</evidence>
<protein>
    <submittedName>
        <fullName evidence="2">Zinc-ribbon domain containing protein</fullName>
    </submittedName>
</protein>
<dbReference type="Pfam" id="PF13451">
    <property type="entry name" value="zf_Tbcl"/>
    <property type="match status" value="1"/>
</dbReference>
<proteinExistence type="predicted"/>
<dbReference type="RefSeq" id="WP_198570053.1">
    <property type="nucleotide sequence ID" value="NZ_CP066167.1"/>
</dbReference>
<organism evidence="2 3">
    <name type="scientific">Spongiibacter nanhainus</name>
    <dbReference type="NCBI Taxonomy" id="2794344"/>
    <lineage>
        <taxon>Bacteria</taxon>
        <taxon>Pseudomonadati</taxon>
        <taxon>Pseudomonadota</taxon>
        <taxon>Gammaproteobacteria</taxon>
        <taxon>Cellvibrionales</taxon>
        <taxon>Spongiibacteraceae</taxon>
        <taxon>Spongiibacter</taxon>
    </lineage>
</organism>
<reference evidence="2 3" key="1">
    <citation type="submission" date="2020-12" db="EMBL/GenBank/DDBJ databases">
        <authorList>
            <person name="Shan Y."/>
        </authorList>
    </citation>
    <scope>NUCLEOTIDE SEQUENCE [LARGE SCALE GENOMIC DNA]</scope>
    <source>
        <strain evidence="3">csc3.9</strain>
    </source>
</reference>
<sequence>MSRQVRSKNKARDRLPVDSSKLNMGNSYSSAPEYYYDIEFDCRDCGAHQIWTAKQQKWWYEEAGGYFFAGAVRCRDCHIKERERKRQARIAAGHEQDG</sequence>
<evidence type="ECO:0000259" key="1">
    <source>
        <dbReference type="Pfam" id="PF13451"/>
    </source>
</evidence>
<dbReference type="AlphaFoldDB" id="A0A7T4UQK1"/>
<dbReference type="InterPro" id="IPR025306">
    <property type="entry name" value="Zn-bnd_dom_prob"/>
</dbReference>
<dbReference type="EMBL" id="CP066167">
    <property type="protein sequence ID" value="QQD18562.1"/>
    <property type="molecule type" value="Genomic_DNA"/>
</dbReference>
<feature type="domain" description="Probable zinc-binding" evidence="1">
    <location>
        <begin position="37"/>
        <end position="85"/>
    </location>
</feature>